<dbReference type="GO" id="GO:0005524">
    <property type="term" value="F:ATP binding"/>
    <property type="evidence" value="ECO:0007669"/>
    <property type="project" value="UniProtKB-KW"/>
</dbReference>
<dbReference type="Proteomes" id="UP000027946">
    <property type="component" value="Unassembled WGS sequence"/>
</dbReference>
<comment type="caution">
    <text evidence="15">The sequence shown here is derived from an EMBL/GenBank/DDBJ whole genome shotgun (WGS) entry which is preliminary data.</text>
</comment>
<evidence type="ECO:0000256" key="13">
    <source>
        <dbReference type="SAM" id="MobiDB-lite"/>
    </source>
</evidence>
<keyword evidence="4" id="KW-0699">rRNA-binding</keyword>
<evidence type="ECO:0000256" key="4">
    <source>
        <dbReference type="ARBA" id="ARBA00022730"/>
    </source>
</evidence>
<evidence type="ECO:0000256" key="9">
    <source>
        <dbReference type="ARBA" id="ARBA00022845"/>
    </source>
</evidence>
<dbReference type="CDD" id="cd03221">
    <property type="entry name" value="ABCF_EF-3"/>
    <property type="match status" value="2"/>
</dbReference>
<feature type="coiled-coil region" evidence="12">
    <location>
        <begin position="570"/>
        <end position="621"/>
    </location>
</feature>
<feature type="region of interest" description="Disordered" evidence="13">
    <location>
        <begin position="540"/>
        <end position="565"/>
    </location>
</feature>
<dbReference type="eggNOG" id="COG0488">
    <property type="taxonomic scope" value="Bacteria"/>
</dbReference>
<keyword evidence="10" id="KW-0694">RNA-binding</keyword>
<keyword evidence="6" id="KW-0547">Nucleotide-binding</keyword>
<keyword evidence="9" id="KW-0810">Translation regulation</keyword>
<dbReference type="InterPro" id="IPR017871">
    <property type="entry name" value="ABC_transporter-like_CS"/>
</dbReference>
<evidence type="ECO:0000256" key="1">
    <source>
        <dbReference type="ARBA" id="ARBA00005868"/>
    </source>
</evidence>
<dbReference type="InterPro" id="IPR032524">
    <property type="entry name" value="ABC_tran_C"/>
</dbReference>
<sequence>MIVLTAENLSKSYGEKILFKDISLTIASEDKIGLIGVNGTGKSSLLKSLSGKDPADSGNVNIPSSVRVEYLFQNPDFEECSTVLEHIFSRGDSPEIKLIRDYEKILSDMGKHPEDESLQKRLLKLTADMDSLDVWELESQVKTILTKLGITDFDQKISTLSGGQKKRVALSTVLIHPCDLLILDEPTNHMDSDTIAWLEEYLKNRKGALIMITHDRYFLDRVVNKTVELDSGNIYTYSGGYSQFIQKKAERKNLESSMERKRERLYKKELEWIRTGAKARTTKQKARIQRFETLEDSKMDINDEKVEISVAHSRLGSKIVEIESISKSFTQAPLIKDFTYTILKNDRIGIVGDNGTGKSTLLNMISGKIQPDSGLIDVGSTVNMGYFSQESEDMDTSMRAIEYIRSHAEYITTADGTKISASQMMERFLFTGDMQWTFISRLSGGERRRLYLLKVLMDSPNVLILDEPTNDLDIETLTVLEDYIDEFAGPVITVSHDRYFLDRVCRKIISFDGCGAVSVHHGNYSDFSEKANDALLNSVSGDQKQNTDEKQSQKPKKQKNKLSYKEQQEYDNIGSEIEDIESNIEQVDIEISKYSTEFTKLQNAMERKEELEILLLEKLERQEYLEELKTSLE</sequence>
<dbReference type="FunFam" id="3.40.50.300:FF:000183">
    <property type="entry name" value="ABC transporter ATP-binding protein yjjK"/>
    <property type="match status" value="1"/>
</dbReference>
<keyword evidence="16" id="KW-1185">Reference proteome</keyword>
<dbReference type="GO" id="GO:0003677">
    <property type="term" value="F:DNA binding"/>
    <property type="evidence" value="ECO:0007669"/>
    <property type="project" value="InterPro"/>
</dbReference>
<keyword evidence="12" id="KW-0175">Coiled coil</keyword>
<keyword evidence="5" id="KW-0677">Repeat</keyword>
<dbReference type="Pfam" id="PF12848">
    <property type="entry name" value="ABC_tran_Xtn"/>
    <property type="match status" value="1"/>
</dbReference>
<dbReference type="InterPro" id="IPR027417">
    <property type="entry name" value="P-loop_NTPase"/>
</dbReference>
<reference evidence="15 16" key="1">
    <citation type="submission" date="2014-03" db="EMBL/GenBank/DDBJ databases">
        <title>Genome sequence of Clostridium litorale W6, DSM 5388.</title>
        <authorList>
            <person name="Poehlein A."/>
            <person name="Jagirdar A."/>
            <person name="Khonsari B."/>
            <person name="Chibani C.M."/>
            <person name="Gutierrez Gutierrez D.A."/>
            <person name="Davydova E."/>
            <person name="Alghaithi H.S."/>
            <person name="Nair K.P."/>
            <person name="Dhamotharan K."/>
            <person name="Chandran L."/>
            <person name="G W."/>
            <person name="Daniel R."/>
        </authorList>
    </citation>
    <scope>NUCLEOTIDE SEQUENCE [LARGE SCALE GENOMIC DNA]</scope>
    <source>
        <strain evidence="15 16">W6</strain>
    </source>
</reference>
<dbReference type="Pfam" id="PF00005">
    <property type="entry name" value="ABC_tran"/>
    <property type="match status" value="2"/>
</dbReference>
<organism evidence="15 16">
    <name type="scientific">Peptoclostridium litorale DSM 5388</name>
    <dbReference type="NCBI Taxonomy" id="1121324"/>
    <lineage>
        <taxon>Bacteria</taxon>
        <taxon>Bacillati</taxon>
        <taxon>Bacillota</taxon>
        <taxon>Clostridia</taxon>
        <taxon>Peptostreptococcales</taxon>
        <taxon>Peptoclostridiaceae</taxon>
        <taxon>Peptoclostridium</taxon>
    </lineage>
</organism>
<feature type="compositionally biased region" description="Basic residues" evidence="13">
    <location>
        <begin position="553"/>
        <end position="562"/>
    </location>
</feature>
<evidence type="ECO:0000256" key="11">
    <source>
        <dbReference type="ARBA" id="ARBA00022917"/>
    </source>
</evidence>
<dbReference type="GO" id="GO:0000049">
    <property type="term" value="F:tRNA binding"/>
    <property type="evidence" value="ECO:0007669"/>
    <property type="project" value="UniProtKB-KW"/>
</dbReference>
<dbReference type="RefSeq" id="WP_038260821.1">
    <property type="nucleotide sequence ID" value="NZ_FSRH01000001.1"/>
</dbReference>
<gene>
    <name evidence="15" type="ORF">CLIT_2c00430</name>
</gene>
<dbReference type="STRING" id="1121324.CLIT_2c00430"/>
<dbReference type="InterPro" id="IPR003593">
    <property type="entry name" value="AAA+_ATPase"/>
</dbReference>
<dbReference type="OrthoDB" id="9801441at2"/>
<evidence type="ECO:0000259" key="14">
    <source>
        <dbReference type="PROSITE" id="PS50893"/>
    </source>
</evidence>
<keyword evidence="7" id="KW-0378">Hydrolase</keyword>
<feature type="coiled-coil region" evidence="12">
    <location>
        <begin position="244"/>
        <end position="271"/>
    </location>
</feature>
<dbReference type="SMART" id="SM00382">
    <property type="entry name" value="AAA"/>
    <property type="match status" value="2"/>
</dbReference>
<dbReference type="EMBL" id="JJMM01000002">
    <property type="protein sequence ID" value="KDR96437.1"/>
    <property type="molecule type" value="Genomic_DNA"/>
</dbReference>
<evidence type="ECO:0000256" key="10">
    <source>
        <dbReference type="ARBA" id="ARBA00022884"/>
    </source>
</evidence>
<evidence type="ECO:0000256" key="6">
    <source>
        <dbReference type="ARBA" id="ARBA00022741"/>
    </source>
</evidence>
<evidence type="ECO:0000256" key="12">
    <source>
        <dbReference type="SAM" id="Coils"/>
    </source>
</evidence>
<name>A0A069RQI7_PEPLI</name>
<keyword evidence="11" id="KW-0648">Protein biosynthesis</keyword>
<comment type="similarity">
    <text evidence="1">Belongs to the ABC transporter superfamily. ABCF family. Translational throttle EttA subfamily.</text>
</comment>
<evidence type="ECO:0000256" key="2">
    <source>
        <dbReference type="ARBA" id="ARBA00022490"/>
    </source>
</evidence>
<keyword evidence="2" id="KW-0963">Cytoplasm</keyword>
<evidence type="ECO:0000313" key="16">
    <source>
        <dbReference type="Proteomes" id="UP000027946"/>
    </source>
</evidence>
<evidence type="ECO:0000256" key="8">
    <source>
        <dbReference type="ARBA" id="ARBA00022840"/>
    </source>
</evidence>
<dbReference type="PROSITE" id="PS50893">
    <property type="entry name" value="ABC_TRANSPORTER_2"/>
    <property type="match status" value="2"/>
</dbReference>
<dbReference type="InterPro" id="IPR003439">
    <property type="entry name" value="ABC_transporter-like_ATP-bd"/>
</dbReference>
<keyword evidence="8 15" id="KW-0067">ATP-binding</keyword>
<dbReference type="FunFam" id="3.40.50.300:FF:000011">
    <property type="entry name" value="Putative ABC transporter ATP-binding component"/>
    <property type="match status" value="1"/>
</dbReference>
<dbReference type="GO" id="GO:0019843">
    <property type="term" value="F:rRNA binding"/>
    <property type="evidence" value="ECO:0007669"/>
    <property type="project" value="UniProtKB-KW"/>
</dbReference>
<dbReference type="PANTHER" id="PTHR42855:SF1">
    <property type="entry name" value="ABC TRANSPORTER DOMAIN-CONTAINING PROTEIN"/>
    <property type="match status" value="1"/>
</dbReference>
<accession>A0A069RQI7</accession>
<evidence type="ECO:0000256" key="5">
    <source>
        <dbReference type="ARBA" id="ARBA00022737"/>
    </source>
</evidence>
<evidence type="ECO:0000256" key="3">
    <source>
        <dbReference type="ARBA" id="ARBA00022555"/>
    </source>
</evidence>
<feature type="domain" description="ABC transporter" evidence="14">
    <location>
        <begin position="4"/>
        <end position="256"/>
    </location>
</feature>
<dbReference type="AlphaFoldDB" id="A0A069RQI7"/>
<dbReference type="InterPro" id="IPR051309">
    <property type="entry name" value="ABCF_ATPase"/>
</dbReference>
<dbReference type="Pfam" id="PF16326">
    <property type="entry name" value="ABC_tran_CTD"/>
    <property type="match status" value="1"/>
</dbReference>
<dbReference type="PANTHER" id="PTHR42855">
    <property type="entry name" value="ABC TRANSPORTER ATP-BINDING SUBUNIT"/>
    <property type="match status" value="1"/>
</dbReference>
<feature type="domain" description="ABC transporter" evidence="14">
    <location>
        <begin position="320"/>
        <end position="539"/>
    </location>
</feature>
<dbReference type="SUPFAM" id="SSF52540">
    <property type="entry name" value="P-loop containing nucleoside triphosphate hydrolases"/>
    <property type="match status" value="2"/>
</dbReference>
<dbReference type="GO" id="GO:0006412">
    <property type="term" value="P:translation"/>
    <property type="evidence" value="ECO:0007669"/>
    <property type="project" value="UniProtKB-KW"/>
</dbReference>
<protein>
    <submittedName>
        <fullName evidence="15">ABC transporter ATP-binding protein</fullName>
    </submittedName>
</protein>
<dbReference type="PROSITE" id="PS00211">
    <property type="entry name" value="ABC_TRANSPORTER_1"/>
    <property type="match status" value="1"/>
</dbReference>
<proteinExistence type="inferred from homology"/>
<dbReference type="InterPro" id="IPR032781">
    <property type="entry name" value="ABC_tran_Xtn"/>
</dbReference>
<dbReference type="Gene3D" id="3.40.50.300">
    <property type="entry name" value="P-loop containing nucleotide triphosphate hydrolases"/>
    <property type="match status" value="2"/>
</dbReference>
<keyword evidence="3" id="KW-0820">tRNA-binding</keyword>
<evidence type="ECO:0000256" key="7">
    <source>
        <dbReference type="ARBA" id="ARBA00022801"/>
    </source>
</evidence>
<dbReference type="GO" id="GO:0006417">
    <property type="term" value="P:regulation of translation"/>
    <property type="evidence" value="ECO:0007669"/>
    <property type="project" value="UniProtKB-KW"/>
</dbReference>
<dbReference type="GO" id="GO:0016887">
    <property type="term" value="F:ATP hydrolysis activity"/>
    <property type="evidence" value="ECO:0007669"/>
    <property type="project" value="InterPro"/>
</dbReference>
<evidence type="ECO:0000313" key="15">
    <source>
        <dbReference type="EMBL" id="KDR96437.1"/>
    </source>
</evidence>